<evidence type="ECO:0000256" key="2">
    <source>
        <dbReference type="ARBA" id="ARBA00022452"/>
    </source>
</evidence>
<dbReference type="GO" id="GO:0015562">
    <property type="term" value="F:efflux transmembrane transporter activity"/>
    <property type="evidence" value="ECO:0007669"/>
    <property type="project" value="InterPro"/>
</dbReference>
<keyword evidence="6 10" id="KW-0564">Palmitate</keyword>
<evidence type="ECO:0000256" key="3">
    <source>
        <dbReference type="ARBA" id="ARBA00022692"/>
    </source>
</evidence>
<evidence type="ECO:0000256" key="7">
    <source>
        <dbReference type="ARBA" id="ARBA00023237"/>
    </source>
</evidence>
<name>A0A1H6TTW9_9PSED</name>
<dbReference type="GO" id="GO:0009279">
    <property type="term" value="C:cell outer membrane"/>
    <property type="evidence" value="ECO:0007669"/>
    <property type="project" value="UniProtKB-SubCell"/>
</dbReference>
<evidence type="ECO:0000256" key="5">
    <source>
        <dbReference type="ARBA" id="ARBA00023136"/>
    </source>
</evidence>
<dbReference type="AlphaFoldDB" id="A0A1H6TTW9"/>
<dbReference type="InterPro" id="IPR003423">
    <property type="entry name" value="OMP_efflux"/>
</dbReference>
<dbReference type="Gene3D" id="1.20.1600.10">
    <property type="entry name" value="Outer membrane efflux proteins (OEP)"/>
    <property type="match status" value="1"/>
</dbReference>
<dbReference type="Pfam" id="PF02321">
    <property type="entry name" value="OEP"/>
    <property type="match status" value="2"/>
</dbReference>
<dbReference type="RefSeq" id="WP_090306959.1">
    <property type="nucleotide sequence ID" value="NZ_FNZE01000002.1"/>
</dbReference>
<evidence type="ECO:0000256" key="8">
    <source>
        <dbReference type="ARBA" id="ARBA00023288"/>
    </source>
</evidence>
<evidence type="ECO:0000313" key="12">
    <source>
        <dbReference type="Proteomes" id="UP000242930"/>
    </source>
</evidence>
<evidence type="ECO:0000256" key="1">
    <source>
        <dbReference type="ARBA" id="ARBA00007613"/>
    </source>
</evidence>
<gene>
    <name evidence="11" type="ORF">SAMN05216201_102249</name>
</gene>
<comment type="function">
    <text evidence="9">Could be involved in resistance to puromycin, acriflavine and tetraphenylarsonium chloride.</text>
</comment>
<keyword evidence="5 10" id="KW-0472">Membrane</keyword>
<protein>
    <submittedName>
        <fullName evidence="11">Efflux transporter, outer membrane factor (OMF) lipoprotein, NodT family</fullName>
    </submittedName>
</protein>
<keyword evidence="12" id="KW-1185">Reference proteome</keyword>
<dbReference type="PROSITE" id="PS51257">
    <property type="entry name" value="PROKAR_LIPOPROTEIN"/>
    <property type="match status" value="1"/>
</dbReference>
<dbReference type="STRING" id="915471.SAMN05216201_102249"/>
<accession>A0A1H6TTW9</accession>
<dbReference type="OrthoDB" id="9770517at2"/>
<comment type="subcellular location">
    <subcellularLocation>
        <location evidence="10">Cell outer membrane</location>
        <topology evidence="10">Lipid-anchor</topology>
    </subcellularLocation>
</comment>
<keyword evidence="2 10" id="KW-1134">Transmembrane beta strand</keyword>
<keyword evidence="8 10" id="KW-0449">Lipoprotein</keyword>
<evidence type="ECO:0000313" key="11">
    <source>
        <dbReference type="EMBL" id="SEI79655.1"/>
    </source>
</evidence>
<dbReference type="SUPFAM" id="SSF56954">
    <property type="entry name" value="Outer membrane efflux proteins (OEP)"/>
    <property type="match status" value="1"/>
</dbReference>
<evidence type="ECO:0000256" key="6">
    <source>
        <dbReference type="ARBA" id="ARBA00023139"/>
    </source>
</evidence>
<evidence type="ECO:0000256" key="10">
    <source>
        <dbReference type="RuleBase" id="RU362097"/>
    </source>
</evidence>
<keyword evidence="4" id="KW-0732">Signal</keyword>
<keyword evidence="3 10" id="KW-0812">Transmembrane</keyword>
<evidence type="ECO:0000256" key="9">
    <source>
        <dbReference type="ARBA" id="ARBA00037313"/>
    </source>
</evidence>
<proteinExistence type="inferred from homology"/>
<sequence>MPSRLKSGLTLVSLLIIVAVTLTGCLGTGGIAPQQARLDANALASDAALRQARHEAGWPRESWWKQYHDPQLNAWIARALEHSPSLDEAEARVRQAMALAGVARAAEAPQLGASARLDRQHWPDDDLHGPGALGGSSHWNSDAGLGLRYALDLWGRERSASRGALHAAYATAASGRVVQLELERNIVLIYVQLALLHAERDIAIATLAQQEHVLAIARRRLAGGLGTAFEVSQASAPLPEIRRQIAALDARIALAGNQLAALAGQGPGAAAGLQRPNLQLTAQPTLPAVLPADLLGRRPDVVARRWQVAALASSVDVARADFYPNIDLVASLGFGAVGGGALALLQANKLGGSIGPALSLPLFDGGRLRGRLGAASAAYDAAVARYNQTLISALREISDQLIRLRSLDEQQRLAAEATATAEASWRIAERAWRGGLTDYLAVLEAQTRLFDQQRVQQQVRAARLAAHAELMAALGGGLLDPQRSPAEHLLEPHSVPLAHGGAAPR</sequence>
<dbReference type="EMBL" id="FNZE01000002">
    <property type="protein sequence ID" value="SEI79655.1"/>
    <property type="molecule type" value="Genomic_DNA"/>
</dbReference>
<dbReference type="PANTHER" id="PTHR30203:SF20">
    <property type="entry name" value="MULTIDRUG RESISTANCE OUTER MEMBRANE PROTEIN MDTP-RELATED"/>
    <property type="match status" value="1"/>
</dbReference>
<dbReference type="InterPro" id="IPR010131">
    <property type="entry name" value="MdtP/NodT-like"/>
</dbReference>
<dbReference type="Proteomes" id="UP000242930">
    <property type="component" value="Unassembled WGS sequence"/>
</dbReference>
<dbReference type="Gene3D" id="2.20.200.10">
    <property type="entry name" value="Outer membrane efflux proteins (OEP)"/>
    <property type="match status" value="1"/>
</dbReference>
<comment type="similarity">
    <text evidence="1 10">Belongs to the outer membrane factor (OMF) (TC 1.B.17) family.</text>
</comment>
<reference evidence="12" key="1">
    <citation type="submission" date="2016-10" db="EMBL/GenBank/DDBJ databases">
        <authorList>
            <person name="Varghese N."/>
            <person name="Submissions S."/>
        </authorList>
    </citation>
    <scope>NUCLEOTIDE SEQUENCE [LARGE SCALE GENOMIC DNA]</scope>
    <source>
        <strain evidence="12">LMG 25967</strain>
    </source>
</reference>
<dbReference type="PANTHER" id="PTHR30203">
    <property type="entry name" value="OUTER MEMBRANE CATION EFFLUX PROTEIN"/>
    <property type="match status" value="1"/>
</dbReference>
<keyword evidence="7" id="KW-0998">Cell outer membrane</keyword>
<dbReference type="NCBIfam" id="TIGR01845">
    <property type="entry name" value="outer_NodT"/>
    <property type="match status" value="1"/>
</dbReference>
<organism evidence="11 12">
    <name type="scientific">Pseudomonas linyingensis</name>
    <dbReference type="NCBI Taxonomy" id="915471"/>
    <lineage>
        <taxon>Bacteria</taxon>
        <taxon>Pseudomonadati</taxon>
        <taxon>Pseudomonadota</taxon>
        <taxon>Gammaproteobacteria</taxon>
        <taxon>Pseudomonadales</taxon>
        <taxon>Pseudomonadaceae</taxon>
        <taxon>Pseudomonas</taxon>
    </lineage>
</organism>
<evidence type="ECO:0000256" key="4">
    <source>
        <dbReference type="ARBA" id="ARBA00022729"/>
    </source>
</evidence>